<sequence length="276" mass="30518">MTKTAILNHLRDIDREAYIATLFLAEDKREPAAALWAFNNEVERIRDLVSEPLPGEIRLQWWRDALTGERSEEGAQHPVGSALLSTINQYDLPRRAFDALCEARIFDLYNDPMPSLSDFEGYLGETRSVLFQMLAQIVSGKAPETGEAAGHAGIAYGVANLLRLMAFHRARGQIFVPKELLQISGLTDAQFLALEDPSNANGLVQALTSFGRDHLAKAEAAIGALPKEQRGAFILLGICQPVFKRAEKRGGNIALETFSISPFTAQWYLTRYAATI</sequence>
<dbReference type="PANTHER" id="PTHR31480">
    <property type="entry name" value="BIFUNCTIONAL LYCOPENE CYCLASE/PHYTOENE SYNTHASE"/>
    <property type="match status" value="1"/>
</dbReference>
<comment type="caution">
    <text evidence="1">The sequence shown here is derived from an EMBL/GenBank/DDBJ whole genome shotgun (WGS) entry which is preliminary data.</text>
</comment>
<dbReference type="Pfam" id="PF00494">
    <property type="entry name" value="SQS_PSY"/>
    <property type="match status" value="1"/>
</dbReference>
<reference evidence="1 2" key="1">
    <citation type="submission" date="2024-03" db="EMBL/GenBank/DDBJ databases">
        <title>Community enrichment and isolation of bacterial strains for fucoidan degradation.</title>
        <authorList>
            <person name="Sichert A."/>
        </authorList>
    </citation>
    <scope>NUCLEOTIDE SEQUENCE [LARGE SCALE GENOMIC DNA]</scope>
    <source>
        <strain evidence="1 2">AS62</strain>
    </source>
</reference>
<keyword evidence="2" id="KW-1185">Reference proteome</keyword>
<evidence type="ECO:0000313" key="2">
    <source>
        <dbReference type="Proteomes" id="UP001477870"/>
    </source>
</evidence>
<name>A0ABU9T6M6_9HYPH</name>
<dbReference type="InterPro" id="IPR002060">
    <property type="entry name" value="Squ/phyt_synthse"/>
</dbReference>
<proteinExistence type="predicted"/>
<evidence type="ECO:0000313" key="1">
    <source>
        <dbReference type="EMBL" id="MEM5501419.1"/>
    </source>
</evidence>
<protein>
    <submittedName>
        <fullName evidence="1">Phytoene/squalene synthase family protein</fullName>
    </submittedName>
</protein>
<dbReference type="RefSeq" id="WP_342847926.1">
    <property type="nucleotide sequence ID" value="NZ_JBBMQO010000003.1"/>
</dbReference>
<dbReference type="Gene3D" id="1.10.600.10">
    <property type="entry name" value="Farnesyl Diphosphate Synthase"/>
    <property type="match status" value="1"/>
</dbReference>
<accession>A0ABU9T6M6</accession>
<organism evidence="1 2">
    <name type="scientific">Ahrensia kielensis</name>
    <dbReference type="NCBI Taxonomy" id="76980"/>
    <lineage>
        <taxon>Bacteria</taxon>
        <taxon>Pseudomonadati</taxon>
        <taxon>Pseudomonadota</taxon>
        <taxon>Alphaproteobacteria</taxon>
        <taxon>Hyphomicrobiales</taxon>
        <taxon>Ahrensiaceae</taxon>
        <taxon>Ahrensia</taxon>
    </lineage>
</organism>
<dbReference type="Proteomes" id="UP001477870">
    <property type="component" value="Unassembled WGS sequence"/>
</dbReference>
<gene>
    <name evidence="1" type="ORF">WNY59_07430</name>
</gene>
<dbReference type="EMBL" id="JBBMQO010000003">
    <property type="protein sequence ID" value="MEM5501419.1"/>
    <property type="molecule type" value="Genomic_DNA"/>
</dbReference>
<dbReference type="SUPFAM" id="SSF48576">
    <property type="entry name" value="Terpenoid synthases"/>
    <property type="match status" value="1"/>
</dbReference>
<dbReference type="InterPro" id="IPR008949">
    <property type="entry name" value="Isoprenoid_synthase_dom_sf"/>
</dbReference>